<evidence type="ECO:0000256" key="4">
    <source>
        <dbReference type="PROSITE-ProRule" id="PRU01100"/>
    </source>
</evidence>
<evidence type="ECO:0000313" key="7">
    <source>
        <dbReference type="Proteomes" id="UP000886743"/>
    </source>
</evidence>
<comment type="similarity">
    <text evidence="1 4">Belongs to the glycosyl hydrolase 26 family.</text>
</comment>
<keyword evidence="2 4" id="KW-0378">Hydrolase</keyword>
<evidence type="ECO:0000259" key="5">
    <source>
        <dbReference type="PROSITE" id="PS51764"/>
    </source>
</evidence>
<dbReference type="AlphaFoldDB" id="A0A9D1NHI2"/>
<name>A0A9D1NHI2_9FIRM</name>
<dbReference type="Proteomes" id="UP000886743">
    <property type="component" value="Unassembled WGS sequence"/>
</dbReference>
<reference evidence="6" key="1">
    <citation type="submission" date="2020-10" db="EMBL/GenBank/DDBJ databases">
        <authorList>
            <person name="Gilroy R."/>
        </authorList>
    </citation>
    <scope>NUCLEOTIDE SEQUENCE</scope>
    <source>
        <strain evidence="6">4920</strain>
    </source>
</reference>
<gene>
    <name evidence="6" type="ORF">IAC74_06745</name>
</gene>
<protein>
    <recommendedName>
        <fullName evidence="5">GH26 domain-containing protein</fullName>
    </recommendedName>
</protein>
<dbReference type="PROSITE" id="PS51764">
    <property type="entry name" value="GH26"/>
    <property type="match status" value="1"/>
</dbReference>
<accession>A0A9D1NHI2</accession>
<organism evidence="6 7">
    <name type="scientific">Candidatus Aphodoplasma excrementigallinarum</name>
    <dbReference type="NCBI Taxonomy" id="2840673"/>
    <lineage>
        <taxon>Bacteria</taxon>
        <taxon>Bacillati</taxon>
        <taxon>Bacillota</taxon>
        <taxon>Clostridia</taxon>
        <taxon>Eubacteriales</taxon>
        <taxon>Candidatus Aphodoplasma</taxon>
    </lineage>
</organism>
<dbReference type="InterPro" id="IPR000805">
    <property type="entry name" value="Glyco_hydro_26"/>
</dbReference>
<feature type="active site" description="Nucleophile" evidence="4">
    <location>
        <position position="485"/>
    </location>
</feature>
<dbReference type="InterPro" id="IPR017853">
    <property type="entry name" value="GH"/>
</dbReference>
<evidence type="ECO:0000256" key="1">
    <source>
        <dbReference type="ARBA" id="ARBA00007754"/>
    </source>
</evidence>
<feature type="domain" description="GH26" evidence="5">
    <location>
        <begin position="242"/>
        <end position="551"/>
    </location>
</feature>
<evidence type="ECO:0000256" key="2">
    <source>
        <dbReference type="ARBA" id="ARBA00022801"/>
    </source>
</evidence>
<dbReference type="Gene3D" id="3.20.20.80">
    <property type="entry name" value="Glycosidases"/>
    <property type="match status" value="1"/>
</dbReference>
<dbReference type="InterPro" id="IPR022790">
    <property type="entry name" value="GH26_dom"/>
</dbReference>
<dbReference type="GO" id="GO:0006080">
    <property type="term" value="P:substituted mannan metabolic process"/>
    <property type="evidence" value="ECO:0007669"/>
    <property type="project" value="InterPro"/>
</dbReference>
<sequence>MNAKKITKITLLSLLVLCVAFALYIMISKGFFQDPANFMQLAKNKVTKIYNEVTNTEPAVQEEIITTADGHKVLLDHPKGYSLSFPVHMQFDLSISPEQIKVYDDDMTVIVTREWAPYEDVEWYIDNYMNQYYLNEYYQESNNITLLENTKYEHNGAKAQFISLRREPAEQRIERQNHYSYFFVHSQTGQQAFFRIMFKTKDYEKSAPVIQEIINSFEEIKIEGENVFKHEYKPVVPDTWNEETKKLWHEVTDEDDFKWGIFVDGAYQIDRNYQWLVDLEKKVDFQFDFSLHYVNLNDGFPTEELQKAYADGKFMEMTLQTSNFNNEDLFGKNLNFDIYDGLLDDQIREFARGAKEFGHPFLFRLNNEMNSDWVNYSGVAALSDPEIFIENWRRIYDIFQEEGVDNAIWIFNPNAEDCPPAHWNSYISYYPGDGYAQMIGMTGYNTGEYYKELYHEKWRTFDEIYQEPYEKYMKLFGEFPFIITEFASSSVGGDKAAWITDMFASIKNYKNIRMALWWSSADYDMRPETYKQLARPYFLDETDETTAAFREGIQEYKKE</sequence>
<dbReference type="EMBL" id="DVOF01000199">
    <property type="protein sequence ID" value="HIV03257.1"/>
    <property type="molecule type" value="Genomic_DNA"/>
</dbReference>
<keyword evidence="3 4" id="KW-0326">Glycosidase</keyword>
<evidence type="ECO:0000313" key="6">
    <source>
        <dbReference type="EMBL" id="HIV03257.1"/>
    </source>
</evidence>
<dbReference type="GO" id="GO:0016985">
    <property type="term" value="F:mannan endo-1,4-beta-mannosidase activity"/>
    <property type="evidence" value="ECO:0007669"/>
    <property type="project" value="InterPro"/>
</dbReference>
<feature type="active site" description="Proton donor" evidence="4">
    <location>
        <position position="368"/>
    </location>
</feature>
<dbReference type="SUPFAM" id="SSF51445">
    <property type="entry name" value="(Trans)glycosidases"/>
    <property type="match status" value="1"/>
</dbReference>
<comment type="caution">
    <text evidence="6">The sequence shown here is derived from an EMBL/GenBank/DDBJ whole genome shotgun (WGS) entry which is preliminary data.</text>
</comment>
<proteinExistence type="inferred from homology"/>
<evidence type="ECO:0000256" key="3">
    <source>
        <dbReference type="ARBA" id="ARBA00023295"/>
    </source>
</evidence>
<dbReference type="PANTHER" id="PTHR40079:SF4">
    <property type="entry name" value="GH26 DOMAIN-CONTAINING PROTEIN-RELATED"/>
    <property type="match status" value="1"/>
</dbReference>
<reference evidence="6" key="2">
    <citation type="journal article" date="2021" name="PeerJ">
        <title>Extensive microbial diversity within the chicken gut microbiome revealed by metagenomics and culture.</title>
        <authorList>
            <person name="Gilroy R."/>
            <person name="Ravi A."/>
            <person name="Getino M."/>
            <person name="Pursley I."/>
            <person name="Horton D.L."/>
            <person name="Alikhan N.F."/>
            <person name="Baker D."/>
            <person name="Gharbi K."/>
            <person name="Hall N."/>
            <person name="Watson M."/>
            <person name="Adriaenssens E.M."/>
            <person name="Foster-Nyarko E."/>
            <person name="Jarju S."/>
            <person name="Secka A."/>
            <person name="Antonio M."/>
            <person name="Oren A."/>
            <person name="Chaudhuri R.R."/>
            <person name="La Ragione R."/>
            <person name="Hildebrand F."/>
            <person name="Pallen M.J."/>
        </authorList>
    </citation>
    <scope>NUCLEOTIDE SEQUENCE</scope>
    <source>
        <strain evidence="6">4920</strain>
    </source>
</reference>
<dbReference type="PANTHER" id="PTHR40079">
    <property type="entry name" value="MANNAN ENDO-1,4-BETA-MANNOSIDASE E-RELATED"/>
    <property type="match status" value="1"/>
</dbReference>